<feature type="domain" description="T6SS Phospholipase effector Tle1-like catalytic" evidence="1">
    <location>
        <begin position="19"/>
        <end position="309"/>
    </location>
</feature>
<accession>A0A4S2MV21</accession>
<reference evidence="2 3" key="1">
    <citation type="submission" date="2019-04" db="EMBL/GenBank/DDBJ databases">
        <title>Comparative genomics and transcriptomics to analyze fruiting body development in filamentous ascomycetes.</title>
        <authorList>
            <consortium name="DOE Joint Genome Institute"/>
            <person name="Lutkenhaus R."/>
            <person name="Traeger S."/>
            <person name="Breuer J."/>
            <person name="Kuo A."/>
            <person name="Lipzen A."/>
            <person name="Pangilinan J."/>
            <person name="Dilworth D."/>
            <person name="Sandor L."/>
            <person name="Poggeler S."/>
            <person name="Barry K."/>
            <person name="Grigoriev I.V."/>
            <person name="Nowrousian M."/>
        </authorList>
    </citation>
    <scope>NUCLEOTIDE SEQUENCE [LARGE SCALE GENOMIC DNA]</scope>
    <source>
        <strain evidence="2 3">CBS 389.68</strain>
    </source>
</reference>
<dbReference type="PANTHER" id="PTHR33840">
    <property type="match status" value="1"/>
</dbReference>
<dbReference type="InParanoid" id="A0A4S2MV21"/>
<name>A0A4S2MV21_9PEZI</name>
<dbReference type="Proteomes" id="UP000298138">
    <property type="component" value="Unassembled WGS sequence"/>
</dbReference>
<dbReference type="EMBL" id="ML220125">
    <property type="protein sequence ID" value="TGZ80401.1"/>
    <property type="molecule type" value="Genomic_DNA"/>
</dbReference>
<gene>
    <name evidence="2" type="ORF">EX30DRAFT_372331</name>
</gene>
<sequence length="512" mass="57669">MATTNDHSFLSEQAPSVAKRIIVCCDGTWQSSVSLDPEKGVPSNVTRLCRVLAKAGTDSTGKVWEQIVYYDAGVGTGGISNFEARRQGGLGIGLLENVMEAYNFVVNNYSPGDELFFFGFSRGAYTTRSTAGLATTIGVIKPWYLSDFIRLYHEYVALKPAKRKPSFADHPSWVEFVKKNPDLLISSNKDVKIKVIGVWDTVGALGVPDMGHWFKLNNSDWREKYEFHDVEINNRVENAYQALALDEQRSAFSPSVWKLTPENTRTNLCQCWFPGAHINIGGGSSSNAGPNPTGDREQLASISYAWMLDCIRPHLALDSETYNKQFEAFEELAHKKDAVTAKTKEGWFTWAWNKVAGASEIVLPDGYALGKIDDSHTFLYDVMGKPQPRTPGGYHDSTKGEFTTERVHPSVHIRQVATTPKNGEKYEKYQPIAMAGWERILEKYVGGDGAEKTGWQWVKWNKGKTKKERFIWEFRIGEMWRENSAEYRLIKNSWAGTEVWNDVRKGWGEVVA</sequence>
<dbReference type="InterPro" id="IPR018712">
    <property type="entry name" value="Tle1-like_cat"/>
</dbReference>
<evidence type="ECO:0000259" key="1">
    <source>
        <dbReference type="Pfam" id="PF09994"/>
    </source>
</evidence>
<evidence type="ECO:0000313" key="2">
    <source>
        <dbReference type="EMBL" id="TGZ80401.1"/>
    </source>
</evidence>
<dbReference type="PANTHER" id="PTHR33840:SF16">
    <property type="entry name" value="DUF2235 DOMAIN-CONTAINING PROTEIN"/>
    <property type="match status" value="1"/>
</dbReference>
<dbReference type="STRING" id="341454.A0A4S2MV21"/>
<dbReference type="OrthoDB" id="3057168at2759"/>
<organism evidence="2 3">
    <name type="scientific">Ascodesmis nigricans</name>
    <dbReference type="NCBI Taxonomy" id="341454"/>
    <lineage>
        <taxon>Eukaryota</taxon>
        <taxon>Fungi</taxon>
        <taxon>Dikarya</taxon>
        <taxon>Ascomycota</taxon>
        <taxon>Pezizomycotina</taxon>
        <taxon>Pezizomycetes</taxon>
        <taxon>Pezizales</taxon>
        <taxon>Ascodesmidaceae</taxon>
        <taxon>Ascodesmis</taxon>
    </lineage>
</organism>
<proteinExistence type="predicted"/>
<dbReference type="AlphaFoldDB" id="A0A4S2MV21"/>
<evidence type="ECO:0000313" key="3">
    <source>
        <dbReference type="Proteomes" id="UP000298138"/>
    </source>
</evidence>
<keyword evidence="3" id="KW-1185">Reference proteome</keyword>
<protein>
    <recommendedName>
        <fullName evidence="1">T6SS Phospholipase effector Tle1-like catalytic domain-containing protein</fullName>
    </recommendedName>
</protein>
<dbReference type="Pfam" id="PF09994">
    <property type="entry name" value="T6SS_Tle1-like_cat"/>
    <property type="match status" value="1"/>
</dbReference>